<protein>
    <submittedName>
        <fullName evidence="4">Terminase small subunit</fullName>
    </submittedName>
</protein>
<keyword evidence="1" id="KW-1188">Viral release from host cell</keyword>
<dbReference type="AlphaFoldDB" id="A0A855UA79"/>
<organism evidence="4 6">
    <name type="scientific">Enterococcus faecalis</name>
    <name type="common">Streptococcus faecalis</name>
    <dbReference type="NCBI Taxonomy" id="1351"/>
    <lineage>
        <taxon>Bacteria</taxon>
        <taxon>Bacillati</taxon>
        <taxon>Bacillota</taxon>
        <taxon>Bacilli</taxon>
        <taxon>Lactobacillales</taxon>
        <taxon>Enterococcaceae</taxon>
        <taxon>Enterococcus</taxon>
    </lineage>
</organism>
<keyword evidence="2" id="KW-0231">Viral genome packaging</keyword>
<dbReference type="Pfam" id="PF03592">
    <property type="entry name" value="Terminase_2"/>
    <property type="match status" value="1"/>
</dbReference>
<comment type="caution">
    <text evidence="4">The sequence shown here is derived from an EMBL/GenBank/DDBJ whole genome shotgun (WGS) entry which is preliminary data.</text>
</comment>
<evidence type="ECO:0000256" key="3">
    <source>
        <dbReference type="SAM" id="Coils"/>
    </source>
</evidence>
<dbReference type="InterPro" id="IPR038713">
    <property type="entry name" value="Terminase_Gp1_N_sf"/>
</dbReference>
<reference evidence="4 6" key="1">
    <citation type="submission" date="2018-04" db="EMBL/GenBank/DDBJ databases">
        <authorList>
            <person name="Van Tyne D."/>
        </authorList>
    </citation>
    <scope>NUCLEOTIDE SEQUENCE [LARGE SCALE GENOMIC DNA]</scope>
    <source>
        <strain evidence="4 6">B2535</strain>
    </source>
</reference>
<dbReference type="Proteomes" id="UP000254396">
    <property type="component" value="Unassembled WGS sequence"/>
</dbReference>
<evidence type="ECO:0000313" key="4">
    <source>
        <dbReference type="EMBL" id="PTN77570.1"/>
    </source>
</evidence>
<dbReference type="PANTHER" id="PTHR41328">
    <property type="entry name" value="TERMINASE SMALL SUBUNIT-RELATED"/>
    <property type="match status" value="1"/>
</dbReference>
<sequence>MARSEKEPSNKTKERYDLFVDCYLQTFNATQSAIKVGYSQKTARQQGHKLLTNAYIKEKIQLEMKRLRDRMKDEGLRSFSMLLDIAMQTEGKIQDHNEAEIAIDKIKSELSDLELEMLKANNDLEKVQKAADAIDGRKKEMRSHKRSLLEQIDSIKKEYFELNLERVVLLNELSKHQSRYLDAKEWEKLQSLKKSIFQDILDRGGFKAIDQIQHSGKVDVNPLANLSEEELRRLANGPRAT</sequence>
<dbReference type="EMBL" id="PZZH01000001">
    <property type="protein sequence ID" value="PTN77570.1"/>
    <property type="molecule type" value="Genomic_DNA"/>
</dbReference>
<dbReference type="InterPro" id="IPR052404">
    <property type="entry name" value="SPP1-like_terminase"/>
</dbReference>
<dbReference type="GO" id="GO:0051276">
    <property type="term" value="P:chromosome organization"/>
    <property type="evidence" value="ECO:0007669"/>
    <property type="project" value="InterPro"/>
</dbReference>
<dbReference type="EMBL" id="UGIX01000001">
    <property type="protein sequence ID" value="STP66962.1"/>
    <property type="molecule type" value="Genomic_DNA"/>
</dbReference>
<dbReference type="Proteomes" id="UP000244140">
    <property type="component" value="Unassembled WGS sequence"/>
</dbReference>
<accession>A0A855UA79</accession>
<dbReference type="SMR" id="A0A855UA79"/>
<evidence type="ECO:0000256" key="1">
    <source>
        <dbReference type="ARBA" id="ARBA00022612"/>
    </source>
</evidence>
<dbReference type="PANTHER" id="PTHR41328:SF2">
    <property type="entry name" value="TERMINASE SMALL SUBUNIT"/>
    <property type="match status" value="1"/>
</dbReference>
<dbReference type="InterPro" id="IPR005335">
    <property type="entry name" value="Terminase_ssu"/>
</dbReference>
<reference evidence="5 7" key="2">
    <citation type="submission" date="2018-06" db="EMBL/GenBank/DDBJ databases">
        <authorList>
            <consortium name="Pathogen Informatics"/>
            <person name="Doyle S."/>
        </authorList>
    </citation>
    <scope>NUCLEOTIDE SEQUENCE [LARGE SCALE GENOMIC DNA]</scope>
    <source>
        <strain evidence="5 7">NCTC13379</strain>
    </source>
</reference>
<evidence type="ECO:0000256" key="2">
    <source>
        <dbReference type="ARBA" id="ARBA00023219"/>
    </source>
</evidence>
<name>A0A855UA79_ENTFL</name>
<feature type="coiled-coil region" evidence="3">
    <location>
        <begin position="57"/>
        <end position="165"/>
    </location>
</feature>
<evidence type="ECO:0000313" key="5">
    <source>
        <dbReference type="EMBL" id="STP66962.1"/>
    </source>
</evidence>
<evidence type="ECO:0000313" key="7">
    <source>
        <dbReference type="Proteomes" id="UP000254396"/>
    </source>
</evidence>
<proteinExistence type="predicted"/>
<dbReference type="Gene3D" id="1.10.10.1400">
    <property type="entry name" value="Terminase, small subunit, N-terminal DNA-binding domain, HTH motif"/>
    <property type="match status" value="1"/>
</dbReference>
<gene>
    <name evidence="4" type="ORF">DAI13_07370</name>
    <name evidence="5" type="ORF">NCTC13379_02366</name>
</gene>
<evidence type="ECO:0000313" key="6">
    <source>
        <dbReference type="Proteomes" id="UP000244140"/>
    </source>
</evidence>
<dbReference type="RefSeq" id="WP_002399998.1">
    <property type="nucleotide sequence ID" value="NZ_CAXOHN010000007.1"/>
</dbReference>
<keyword evidence="3" id="KW-0175">Coiled coil</keyword>